<evidence type="ECO:0000313" key="2">
    <source>
        <dbReference type="Proteomes" id="UP000586918"/>
    </source>
</evidence>
<dbReference type="EMBL" id="JAAXKZ010000158">
    <property type="protein sequence ID" value="NMH95148.1"/>
    <property type="molecule type" value="Genomic_DNA"/>
</dbReference>
<gene>
    <name evidence="1" type="ORF">HF519_27045</name>
</gene>
<reference evidence="1 2" key="1">
    <citation type="submission" date="2020-04" db="EMBL/GenBank/DDBJ databases">
        <authorList>
            <person name="Klaysubun C."/>
            <person name="Duangmal K."/>
            <person name="Lipun K."/>
        </authorList>
    </citation>
    <scope>NUCLEOTIDE SEQUENCE [LARGE SCALE GENOMIC DNA]</scope>
    <source>
        <strain evidence="1 2">DSM 45300</strain>
    </source>
</reference>
<organism evidence="1 2">
    <name type="scientific">Pseudonocardia bannensis</name>
    <dbReference type="NCBI Taxonomy" id="630973"/>
    <lineage>
        <taxon>Bacteria</taxon>
        <taxon>Bacillati</taxon>
        <taxon>Actinomycetota</taxon>
        <taxon>Actinomycetes</taxon>
        <taxon>Pseudonocardiales</taxon>
        <taxon>Pseudonocardiaceae</taxon>
        <taxon>Pseudonocardia</taxon>
    </lineage>
</organism>
<sequence length="178" mass="18288">MVSPALAVALIALLVALFAVAALVAVYARVRALESGRSAELSGYAALVGRPAPAAVRPRPGEGLAIVAVLDAGCALCHGVWEAIGAVAAERAGEVPTRYVGLVDRRSDIPEAGAGEAGARTELLADITARADLFEGYSPTILAVDATGTVVHRSFVYPDTDVRALLLDLTEGQEVSRA</sequence>
<dbReference type="RefSeq" id="WP_169415812.1">
    <property type="nucleotide sequence ID" value="NZ_JAAXKZ010000158.1"/>
</dbReference>
<dbReference type="Proteomes" id="UP000586918">
    <property type="component" value="Unassembled WGS sequence"/>
</dbReference>
<evidence type="ECO:0008006" key="3">
    <source>
        <dbReference type="Google" id="ProtNLM"/>
    </source>
</evidence>
<protein>
    <recommendedName>
        <fullName evidence="3">Thioredoxin domain-containing protein</fullName>
    </recommendedName>
</protein>
<comment type="caution">
    <text evidence="1">The sequence shown here is derived from an EMBL/GenBank/DDBJ whole genome shotgun (WGS) entry which is preliminary data.</text>
</comment>
<evidence type="ECO:0000313" key="1">
    <source>
        <dbReference type="EMBL" id="NMH95148.1"/>
    </source>
</evidence>
<proteinExistence type="predicted"/>
<keyword evidence="2" id="KW-1185">Reference proteome</keyword>
<dbReference type="AlphaFoldDB" id="A0A848DQY3"/>
<name>A0A848DQY3_9PSEU</name>
<accession>A0A848DQY3</accession>